<gene>
    <name evidence="2" type="ORF">HII31_12174</name>
</gene>
<reference evidence="2" key="1">
    <citation type="submission" date="2020-04" db="EMBL/GenBank/DDBJ databases">
        <title>Draft genome resource of the tomato pathogen Pseudocercospora fuligena.</title>
        <authorList>
            <person name="Zaccaron A."/>
        </authorList>
    </citation>
    <scope>NUCLEOTIDE SEQUENCE</scope>
    <source>
        <strain evidence="2">PF001</strain>
    </source>
</reference>
<dbReference type="Gene3D" id="3.40.50.880">
    <property type="match status" value="1"/>
</dbReference>
<dbReference type="SUPFAM" id="SSF52317">
    <property type="entry name" value="Class I glutamine amidotransferase-like"/>
    <property type="match status" value="1"/>
</dbReference>
<sequence>MRPPLRIAILECDEPIGRTKEKYGGYGNLFKELLLNGASKFAEESSGKAPELDITKYDVVNHEVYPELENIDAVLLTGSRYNSFDNDPWILKLVEFTKKVLAQKRVRLIGVCFGHQIIGRAMDVKVDRSERGWEVSVVDVKLTERGKRVFGIEEMPIHQMHRDVVYDYPPDVEHLGYTDRCDVQGMYVKNRLITVQGHPEFNGDIVSELLENRHARGIFDDQMYEEGMQRVRNKHAGVDIGS</sequence>
<dbReference type="InterPro" id="IPR029062">
    <property type="entry name" value="Class_I_gatase-like"/>
</dbReference>
<dbReference type="PANTHER" id="PTHR42695">
    <property type="entry name" value="GLUTAMINE AMIDOTRANSFERASE YLR126C-RELATED"/>
    <property type="match status" value="1"/>
</dbReference>
<dbReference type="EMBL" id="JABCIY010000252">
    <property type="protein sequence ID" value="KAF7186472.1"/>
    <property type="molecule type" value="Genomic_DNA"/>
</dbReference>
<dbReference type="CDD" id="cd01741">
    <property type="entry name" value="GATase1_1"/>
    <property type="match status" value="1"/>
</dbReference>
<dbReference type="GO" id="GO:0005634">
    <property type="term" value="C:nucleus"/>
    <property type="evidence" value="ECO:0007669"/>
    <property type="project" value="TreeGrafter"/>
</dbReference>
<proteinExistence type="predicted"/>
<protein>
    <submittedName>
        <fullName evidence="2">Putative glutamine amidotransferase-like protein C13C5.04</fullName>
    </submittedName>
</protein>
<dbReference type="AlphaFoldDB" id="A0A8H6R9S8"/>
<dbReference type="PROSITE" id="PS51273">
    <property type="entry name" value="GATASE_TYPE_1"/>
    <property type="match status" value="1"/>
</dbReference>
<evidence type="ECO:0000313" key="2">
    <source>
        <dbReference type="EMBL" id="KAF7186472.1"/>
    </source>
</evidence>
<name>A0A8H6R9S8_9PEZI</name>
<evidence type="ECO:0000313" key="3">
    <source>
        <dbReference type="Proteomes" id="UP000660729"/>
    </source>
</evidence>
<organism evidence="2 3">
    <name type="scientific">Pseudocercospora fuligena</name>
    <dbReference type="NCBI Taxonomy" id="685502"/>
    <lineage>
        <taxon>Eukaryota</taxon>
        <taxon>Fungi</taxon>
        <taxon>Dikarya</taxon>
        <taxon>Ascomycota</taxon>
        <taxon>Pezizomycotina</taxon>
        <taxon>Dothideomycetes</taxon>
        <taxon>Dothideomycetidae</taxon>
        <taxon>Mycosphaerellales</taxon>
        <taxon>Mycosphaerellaceae</taxon>
        <taxon>Pseudocercospora</taxon>
    </lineage>
</organism>
<dbReference type="PANTHER" id="PTHR42695:SF5">
    <property type="entry name" value="GLUTAMINE AMIDOTRANSFERASE YLR126C-RELATED"/>
    <property type="match status" value="1"/>
</dbReference>
<accession>A0A8H6R9S8</accession>
<dbReference type="Pfam" id="PF00117">
    <property type="entry name" value="GATase"/>
    <property type="match status" value="1"/>
</dbReference>
<dbReference type="OrthoDB" id="92161at2759"/>
<keyword evidence="3" id="KW-1185">Reference proteome</keyword>
<dbReference type="InterPro" id="IPR044992">
    <property type="entry name" value="ChyE-like"/>
</dbReference>
<keyword evidence="2" id="KW-0808">Transferase</keyword>
<dbReference type="GO" id="GO:0005829">
    <property type="term" value="C:cytosol"/>
    <property type="evidence" value="ECO:0007669"/>
    <property type="project" value="TreeGrafter"/>
</dbReference>
<dbReference type="Proteomes" id="UP000660729">
    <property type="component" value="Unassembled WGS sequence"/>
</dbReference>
<dbReference type="GO" id="GO:0016740">
    <property type="term" value="F:transferase activity"/>
    <property type="evidence" value="ECO:0007669"/>
    <property type="project" value="UniProtKB-KW"/>
</dbReference>
<comment type="caution">
    <text evidence="2">The sequence shown here is derived from an EMBL/GenBank/DDBJ whole genome shotgun (WGS) entry which is preliminary data.</text>
</comment>
<evidence type="ECO:0000259" key="1">
    <source>
        <dbReference type="Pfam" id="PF00117"/>
    </source>
</evidence>
<keyword evidence="2" id="KW-0315">Glutamine amidotransferase</keyword>
<feature type="domain" description="Glutamine amidotransferase" evidence="1">
    <location>
        <begin position="53"/>
        <end position="203"/>
    </location>
</feature>
<dbReference type="InterPro" id="IPR017926">
    <property type="entry name" value="GATASE"/>
</dbReference>